<proteinExistence type="predicted"/>
<accession>A0A093GNT4</accession>
<dbReference type="EMBL" id="KL216677">
    <property type="protein sequence ID" value="KFV70968.1"/>
    <property type="molecule type" value="Genomic_DNA"/>
</dbReference>
<evidence type="ECO:0000313" key="2">
    <source>
        <dbReference type="Proteomes" id="UP000053875"/>
    </source>
</evidence>
<keyword evidence="2" id="KW-1185">Reference proteome</keyword>
<gene>
    <name evidence="1" type="ORF">N307_02963</name>
</gene>
<dbReference type="AlphaFoldDB" id="A0A093GNT4"/>
<reference evidence="1 2" key="1">
    <citation type="submission" date="2014-04" db="EMBL/GenBank/DDBJ databases">
        <title>Genome evolution of avian class.</title>
        <authorList>
            <person name="Zhang G."/>
            <person name="Li C."/>
        </authorList>
    </citation>
    <scope>NUCLEOTIDE SEQUENCE [LARGE SCALE GENOMIC DNA]</scope>
    <source>
        <strain evidence="1">BGI_N307</strain>
    </source>
</reference>
<evidence type="ECO:0000313" key="1">
    <source>
        <dbReference type="EMBL" id="KFV70968.1"/>
    </source>
</evidence>
<dbReference type="Proteomes" id="UP000053875">
    <property type="component" value="Unassembled WGS sequence"/>
</dbReference>
<protein>
    <submittedName>
        <fullName evidence="1">Uncharacterized protein</fullName>
    </submittedName>
</protein>
<feature type="non-terminal residue" evidence="1">
    <location>
        <position position="1"/>
    </location>
</feature>
<name>A0A093GNT4_DRYPU</name>
<sequence>ILEVNCNDTLITLFPLLYIMRDQEAHEGSNKVPVVLRAANIEEKHTDLTLKV</sequence>
<feature type="non-terminal residue" evidence="1">
    <location>
        <position position="52"/>
    </location>
</feature>
<organism evidence="1 2">
    <name type="scientific">Dryobates pubescens</name>
    <name type="common">Downy woodpecker</name>
    <name type="synonym">Picoides pubescens</name>
    <dbReference type="NCBI Taxonomy" id="118200"/>
    <lineage>
        <taxon>Eukaryota</taxon>
        <taxon>Metazoa</taxon>
        <taxon>Chordata</taxon>
        <taxon>Craniata</taxon>
        <taxon>Vertebrata</taxon>
        <taxon>Euteleostomi</taxon>
        <taxon>Archelosauria</taxon>
        <taxon>Archosauria</taxon>
        <taxon>Dinosauria</taxon>
        <taxon>Saurischia</taxon>
        <taxon>Theropoda</taxon>
        <taxon>Coelurosauria</taxon>
        <taxon>Aves</taxon>
        <taxon>Neognathae</taxon>
        <taxon>Neoaves</taxon>
        <taxon>Telluraves</taxon>
        <taxon>Coraciimorphae</taxon>
        <taxon>Piciformes</taxon>
        <taxon>Picidae</taxon>
        <taxon>Dryobates</taxon>
    </lineage>
</organism>